<dbReference type="EMBL" id="CM037013">
    <property type="protein sequence ID" value="KAH7689286.1"/>
    <property type="molecule type" value="Genomic_DNA"/>
</dbReference>
<keyword evidence="2" id="KW-1185">Reference proteome</keyword>
<dbReference type="Proteomes" id="UP000827976">
    <property type="component" value="Chromosome 3"/>
</dbReference>
<gene>
    <name evidence="1" type="ORF">IHE45_03G087000</name>
</gene>
<organism evidence="1 2">
    <name type="scientific">Dioscorea alata</name>
    <name type="common">Purple yam</name>
    <dbReference type="NCBI Taxonomy" id="55571"/>
    <lineage>
        <taxon>Eukaryota</taxon>
        <taxon>Viridiplantae</taxon>
        <taxon>Streptophyta</taxon>
        <taxon>Embryophyta</taxon>
        <taxon>Tracheophyta</taxon>
        <taxon>Spermatophyta</taxon>
        <taxon>Magnoliopsida</taxon>
        <taxon>Liliopsida</taxon>
        <taxon>Dioscoreales</taxon>
        <taxon>Dioscoreaceae</taxon>
        <taxon>Dioscorea</taxon>
    </lineage>
</organism>
<sequence>MATKPEKEKQEHHPSWEQNLQALTHILTHPTSTPSLHSQLFIASRVPCFLFWDYPPFLCSPNPPMLHWALSLFFSRASTFGLPRFSWRSSCPFLQPPPPFLSPAVATAPVRWGSEERRDWARRRLRRGRLGLRLHPLIVISVPNLVLLAMLLYDPLWLRSNARNP</sequence>
<reference evidence="2" key="1">
    <citation type="journal article" date="2022" name="Nat. Commun.">
        <title>Chromosome evolution and the genetic basis of agronomically important traits in greater yam.</title>
        <authorList>
            <person name="Bredeson J.V."/>
            <person name="Lyons J.B."/>
            <person name="Oniyinde I.O."/>
            <person name="Okereke N.R."/>
            <person name="Kolade O."/>
            <person name="Nnabue I."/>
            <person name="Nwadili C.O."/>
            <person name="Hribova E."/>
            <person name="Parker M."/>
            <person name="Nwogha J."/>
            <person name="Shu S."/>
            <person name="Carlson J."/>
            <person name="Kariba R."/>
            <person name="Muthemba S."/>
            <person name="Knop K."/>
            <person name="Barton G.J."/>
            <person name="Sherwood A.V."/>
            <person name="Lopez-Montes A."/>
            <person name="Asiedu R."/>
            <person name="Jamnadass R."/>
            <person name="Muchugi A."/>
            <person name="Goodstein D."/>
            <person name="Egesi C.N."/>
            <person name="Featherston J."/>
            <person name="Asfaw A."/>
            <person name="Simpson G.G."/>
            <person name="Dolezel J."/>
            <person name="Hendre P.S."/>
            <person name="Van Deynze A."/>
            <person name="Kumar P.L."/>
            <person name="Obidiegwu J.E."/>
            <person name="Bhattacharjee R."/>
            <person name="Rokhsar D.S."/>
        </authorList>
    </citation>
    <scope>NUCLEOTIDE SEQUENCE [LARGE SCALE GENOMIC DNA]</scope>
    <source>
        <strain evidence="2">cv. TDa95/00328</strain>
    </source>
</reference>
<comment type="caution">
    <text evidence="1">The sequence shown here is derived from an EMBL/GenBank/DDBJ whole genome shotgun (WGS) entry which is preliminary data.</text>
</comment>
<evidence type="ECO:0000313" key="1">
    <source>
        <dbReference type="EMBL" id="KAH7689286.1"/>
    </source>
</evidence>
<protein>
    <submittedName>
        <fullName evidence="1">Uncharacterized protein</fullName>
    </submittedName>
</protein>
<name>A0ACB7WMJ0_DIOAL</name>
<proteinExistence type="predicted"/>
<evidence type="ECO:0000313" key="2">
    <source>
        <dbReference type="Proteomes" id="UP000827976"/>
    </source>
</evidence>
<accession>A0ACB7WMJ0</accession>